<evidence type="ECO:0000313" key="1">
    <source>
        <dbReference type="EMBL" id="THG53588.1"/>
    </source>
</evidence>
<reference evidence="1" key="1">
    <citation type="submission" date="2019-04" db="EMBL/GenBank/DDBJ databases">
        <title>Microbes associate with the intestines of laboratory mice.</title>
        <authorList>
            <person name="Navarre W."/>
            <person name="Wong E."/>
            <person name="Huang K.C."/>
            <person name="Tropini C."/>
            <person name="Ng K."/>
            <person name="Yu B."/>
        </authorList>
    </citation>
    <scope>NUCLEOTIDE SEQUENCE</scope>
    <source>
        <strain evidence="1">NM86_A22</strain>
    </source>
</reference>
<proteinExistence type="predicted"/>
<keyword evidence="2" id="KW-1185">Reference proteome</keyword>
<name>A0AC61S794_9BACT</name>
<evidence type="ECO:0000313" key="2">
    <source>
        <dbReference type="Proteomes" id="UP000305401"/>
    </source>
</evidence>
<organism evidence="1 2">
    <name type="scientific">Muribaculum caecicola</name>
    <dbReference type="NCBI Taxonomy" id="3038144"/>
    <lineage>
        <taxon>Bacteria</taxon>
        <taxon>Pseudomonadati</taxon>
        <taxon>Bacteroidota</taxon>
        <taxon>Bacteroidia</taxon>
        <taxon>Bacteroidales</taxon>
        <taxon>Muribaculaceae</taxon>
        <taxon>Muribaculum</taxon>
    </lineage>
</organism>
<sequence length="258" mass="28584">MVTILFHSTIFGPIHSRRLGTSLGVNLSPNDGKICSFDCVYCEAGFNSQGVGTTGFPGRNHVREQLENKLAQMKADGMPLDVITFSGNGEPTLHPEFEYIIADTIAVRDHYFPQAKVSVLCNSTRLHMPQVVRALESVDNCILKLDSAVTATMRLIDQPNSPSFTCEYLIPQLEAFGNKCIIQTMMLRGNHAGKHIDNTTAEEVDALIQAYRRIGPRQVMLYSIDRATPEADLQKVEKEELETIAAKMRENGINVTVS</sequence>
<dbReference type="Proteomes" id="UP000305401">
    <property type="component" value="Unassembled WGS sequence"/>
</dbReference>
<comment type="caution">
    <text evidence="1">The sequence shown here is derived from an EMBL/GenBank/DDBJ whole genome shotgun (WGS) entry which is preliminary data.</text>
</comment>
<accession>A0AC61S794</accession>
<dbReference type="EMBL" id="SSTG01000033">
    <property type="protein sequence ID" value="THG53588.1"/>
    <property type="molecule type" value="Genomic_DNA"/>
</dbReference>
<protein>
    <submittedName>
        <fullName evidence="1">Radical SAM protein</fullName>
    </submittedName>
</protein>
<gene>
    <name evidence="1" type="ORF">E5990_04210</name>
</gene>